<name>A0A2T5U7E6_9SPHN</name>
<organism evidence="1 2">
    <name type="scientific">Sphingomonas faeni</name>
    <dbReference type="NCBI Taxonomy" id="185950"/>
    <lineage>
        <taxon>Bacteria</taxon>
        <taxon>Pseudomonadati</taxon>
        <taxon>Pseudomonadota</taxon>
        <taxon>Alphaproteobacteria</taxon>
        <taxon>Sphingomonadales</taxon>
        <taxon>Sphingomonadaceae</taxon>
        <taxon>Sphingomonas</taxon>
    </lineage>
</organism>
<dbReference type="EMBL" id="QAYE01000003">
    <property type="protein sequence ID" value="PTW47443.1"/>
    <property type="molecule type" value="Genomic_DNA"/>
</dbReference>
<evidence type="ECO:0000313" key="2">
    <source>
        <dbReference type="Proteomes" id="UP000244013"/>
    </source>
</evidence>
<dbReference type="AlphaFoldDB" id="A0A2T5U7E6"/>
<gene>
    <name evidence="1" type="ORF">C8J25_103161</name>
</gene>
<dbReference type="GeneID" id="91008074"/>
<sequence>MPTTTMADTARLHALLDEALTLADTLQLPLAAIHIDQALAQLSGADVPAL</sequence>
<proteinExistence type="predicted"/>
<dbReference type="Proteomes" id="UP000244013">
    <property type="component" value="Unassembled WGS sequence"/>
</dbReference>
<protein>
    <submittedName>
        <fullName evidence="1">Uncharacterized protein</fullName>
    </submittedName>
</protein>
<evidence type="ECO:0000313" key="1">
    <source>
        <dbReference type="EMBL" id="PTW47443.1"/>
    </source>
</evidence>
<accession>A0A2T5U7E6</accession>
<reference evidence="1 2" key="1">
    <citation type="submission" date="2018-04" db="EMBL/GenBank/DDBJ databases">
        <title>Genomic Encyclopedia of Type Strains, Phase III (KMG-III): the genomes of soil and plant-associated and newly described type strains.</title>
        <authorList>
            <person name="Whitman W."/>
        </authorList>
    </citation>
    <scope>NUCLEOTIDE SEQUENCE [LARGE SCALE GENOMIC DNA]</scope>
    <source>
        <strain evidence="1 2">MA-olki</strain>
    </source>
</reference>
<comment type="caution">
    <text evidence="1">The sequence shown here is derived from an EMBL/GenBank/DDBJ whole genome shotgun (WGS) entry which is preliminary data.</text>
</comment>
<dbReference type="RefSeq" id="WP_167397683.1">
    <property type="nucleotide sequence ID" value="NZ_JAPZPQ010000001.1"/>
</dbReference>